<reference evidence="2 3" key="2">
    <citation type="submission" date="2016-08" db="EMBL/GenBank/DDBJ databases">
        <title>Pervasive Adenine N6-methylation of Active Genes in Fungi.</title>
        <authorList>
            <consortium name="DOE Joint Genome Institute"/>
            <person name="Mondo S.J."/>
            <person name="Dannebaum R.O."/>
            <person name="Kuo R.C."/>
            <person name="Labutti K."/>
            <person name="Haridas S."/>
            <person name="Kuo A."/>
            <person name="Salamov A."/>
            <person name="Ahrendt S.R."/>
            <person name="Lipzen A."/>
            <person name="Sullivan W."/>
            <person name="Andreopoulos W.B."/>
            <person name="Clum A."/>
            <person name="Lindquist E."/>
            <person name="Daum C."/>
            <person name="Ramamoorthy G.K."/>
            <person name="Gryganskyi A."/>
            <person name="Culley D."/>
            <person name="Magnuson J.K."/>
            <person name="James T.Y."/>
            <person name="O'Malley M.A."/>
            <person name="Stajich J.E."/>
            <person name="Spatafora J.W."/>
            <person name="Visel A."/>
            <person name="Grigoriev I.V."/>
        </authorList>
    </citation>
    <scope>NUCLEOTIDE SEQUENCE [LARGE SCALE GENOMIC DNA]</scope>
    <source>
        <strain evidence="2 3">S4</strain>
    </source>
</reference>
<keyword evidence="1" id="KW-1133">Transmembrane helix</keyword>
<keyword evidence="1" id="KW-0812">Transmembrane</keyword>
<reference evidence="2 3" key="1">
    <citation type="submission" date="2016-08" db="EMBL/GenBank/DDBJ databases">
        <title>A Parts List for Fungal Cellulosomes Revealed by Comparative Genomics.</title>
        <authorList>
            <consortium name="DOE Joint Genome Institute"/>
            <person name="Haitjema C.H."/>
            <person name="Gilmore S.P."/>
            <person name="Henske J.K."/>
            <person name="Solomon K.V."/>
            <person name="De Groot R."/>
            <person name="Kuo A."/>
            <person name="Mondo S.J."/>
            <person name="Salamov A.A."/>
            <person name="Labutti K."/>
            <person name="Zhao Z."/>
            <person name="Chiniquy J."/>
            <person name="Barry K."/>
            <person name="Brewer H.M."/>
            <person name="Purvine S.O."/>
            <person name="Wright A.T."/>
            <person name="Boxma B."/>
            <person name="Van Alen T."/>
            <person name="Hackstein J.H."/>
            <person name="Baker S.E."/>
            <person name="Grigoriev I.V."/>
            <person name="O'Malley M.A."/>
        </authorList>
    </citation>
    <scope>NUCLEOTIDE SEQUENCE [LARGE SCALE GENOMIC DNA]</scope>
    <source>
        <strain evidence="2 3">S4</strain>
    </source>
</reference>
<keyword evidence="3" id="KW-1185">Reference proteome</keyword>
<dbReference type="OrthoDB" id="2160972at2759"/>
<proteinExistence type="predicted"/>
<evidence type="ECO:0000256" key="1">
    <source>
        <dbReference type="SAM" id="Phobius"/>
    </source>
</evidence>
<evidence type="ECO:0008006" key="4">
    <source>
        <dbReference type="Google" id="ProtNLM"/>
    </source>
</evidence>
<protein>
    <recommendedName>
        <fullName evidence="4">Scaffoldin</fullName>
    </recommendedName>
</protein>
<evidence type="ECO:0000313" key="2">
    <source>
        <dbReference type="EMBL" id="ORX78583.1"/>
    </source>
</evidence>
<dbReference type="EMBL" id="MCFG01000205">
    <property type="protein sequence ID" value="ORX78583.1"/>
    <property type="molecule type" value="Genomic_DNA"/>
</dbReference>
<organism evidence="2 3">
    <name type="scientific">Anaeromyces robustus</name>
    <dbReference type="NCBI Taxonomy" id="1754192"/>
    <lineage>
        <taxon>Eukaryota</taxon>
        <taxon>Fungi</taxon>
        <taxon>Fungi incertae sedis</taxon>
        <taxon>Chytridiomycota</taxon>
        <taxon>Chytridiomycota incertae sedis</taxon>
        <taxon>Neocallimastigomycetes</taxon>
        <taxon>Neocallimastigales</taxon>
        <taxon>Neocallimastigaceae</taxon>
        <taxon>Anaeromyces</taxon>
    </lineage>
</organism>
<evidence type="ECO:0000313" key="3">
    <source>
        <dbReference type="Proteomes" id="UP000193944"/>
    </source>
</evidence>
<feature type="transmembrane region" description="Helical" evidence="1">
    <location>
        <begin position="1959"/>
        <end position="1982"/>
    </location>
</feature>
<keyword evidence="1" id="KW-0472">Membrane</keyword>
<gene>
    <name evidence="2" type="ORF">BCR32DRAFT_270003</name>
</gene>
<dbReference type="STRING" id="1754192.A0A1Y1WYK5"/>
<accession>A0A1Y1WYK5</accession>
<name>A0A1Y1WYK5_9FUNG</name>
<sequence length="2014" mass="232535">MYYIFENGNLDNYYEIFENKYMYNNNIYNFSINENNDNNDELIVEKSELYGINAFQNDNLGGLNILIKSEEFDNSINYDLNKIKIYECQGSTCNKTKGFMRYNYSYIITCDYDECDNYDGNRNCENENDAENIYYDDGSFKICTFHTNDEFILKELYENSKYAVTLSNKSQSQYKLYILSDDENIIGISTLSDSYFMDINDDGNNEIVFCIGNENGSICKINEYGYYLENGETKNLIYCDNNSVCEKIDKNGYFFNSFSTNVIRCHNSKCDYFSKGNSCSSKNNEVILYDNTLYYCYNEEEISFSDISRFYELRNINANSLYPEITDGNDIILLKIDKFSVTQYINEKTCISSYHEEDATCSSLDNDKYFCPELNKSCTKIKNGCDPENPTSICDGYYFVDIDIETNIGKFYECSKDSNDEDKNCILKDGVKGYFKVYNDDKNNPIYIMCDGTSCKLSNAIENTCKKVGDYVMDGSVVKLCISSYEMVGFSSDDELMYSYMENKENNILGTEENGDYIIISISKNSMVPYVLSDIETNIYMINNKIYSFVNDHVGEVSINKPDIYGYLAFYTKDDIILIKNEEIENGINYEYSYIRLYYCDQNNKCEEVSGYLRYNYNTVIKCSNNDCTIVDNNIDCSNENNVGKVFYDENLNFQICVINGDSTEDIYISKNIQNDHTIQYISSLKKNEYSIYNVYITNENGYIVCPYTFGDDLYIDINNNGIPEILLCDENTNGSECEESGASGYFLNKFSKQSNELIYCDEDYNCEASIQNNGYFINDNNKVIRCHNSVCELFNPGSSCSSKNNEVILYNNYLYYCYDNSMIDFDSTIYYYELKNIDADSIYPKIVNGNDNILLKIDEYSVTQYINSKIICISSSNEESSCYDSSDIVYQCSKINVSCTHEINICDPKTSTNSFDIDEKTNEGTLYKCIDDNKVECTIQNNKTAGYYRETDINLSDPKYIYCDGNKCKTIETPKSSECENVGGGNFISSWELCISSSKSVTFTSDKDISRDYILTNNESNVFETATNSEFIIISVSYDTIFQIDISNFKNVNNIYLIDGEFYSIKNNNNMVEIKKETISEKYISFYYDGNAIYNILTYVHVPFEKFSDMSQNIISNLYTCENIENSCKMLMFYYVKYGPSNNINIAFCEYSCNQIENKNECNSTNNINSIYYDTSFKICIYKNNEYSLQEIPYENYIFTNINGNLYGYKYEKGYPIVKSPMEGYFYSGTELNDDDKYDLLYCTSGSCKISKNYGYFINSESETFNDLIYCNNSGCEKTKKDDGYFVNSVNDVIICYNKQCSLNKNYNYSSCNTDDNIYLIKKNSEFYFCNGNTKVTFYDYEQYYSLSNVNANSFPYYENGKDTILLKLDDYSISQYYDSKEICIYNNKKDANCSSNNSIKYTCLKKSSSCTISYNICDPKKSSLSCHGYYLVDIDSETYEGTLYNCVNKNNLVTCNIDKKYGVSLIEDNSYRENNISYNDYNYIVCLKNKKCKLFTTYDLGHFCSKDTYVIGNGYSITAICINSSTPLYFSDSYTNEYEFVEINNSEIFDTTQNFALLEKTKYSIFQIDIESVPSNNYMINNEIYSIDTKDKEKIKINKIKNIGIFAFIDKSDLNFGIESLVTSKEFSSDMSSFISYTKLYYCNTEGCSRTSGYIKYKSKNDEKVIECRSDSYCNVDTAFTNCENSLAYYDSGFKICVDDSVIDINEINSNYVFIKTEYENELYEPLAIDNNKAIIGNLVLTNGDFYVDIDGDNKKELMSCFLFNNDDNFKTVCVKLEGNGYFTNYESNKPNELIFCNNNNECKTSKQNNGFFINSKNDIIKCVNNECTIIEDDGYSSYYCNGNDRYKIKKIGLYNNLVLCYGSNDIIEFRNETKYIKAYDIDANSVYPEVSYGKDIIMLKMDKYSVIQYTTGYLNCIEFESDTSSIVMENEEIESGNKVCYACKDIKKSCYITNKFPLITIIIVASCVIVFVIIILLLYKFREKIPKPKGPLKIKYGNAFKDCNLFKLLFG</sequence>
<comment type="caution">
    <text evidence="2">The sequence shown here is derived from an EMBL/GenBank/DDBJ whole genome shotgun (WGS) entry which is preliminary data.</text>
</comment>
<dbReference type="Proteomes" id="UP000193944">
    <property type="component" value="Unassembled WGS sequence"/>
</dbReference>